<dbReference type="Proteomes" id="UP001058974">
    <property type="component" value="Chromosome 5"/>
</dbReference>
<evidence type="ECO:0000313" key="1">
    <source>
        <dbReference type="EMBL" id="KAI5410328.1"/>
    </source>
</evidence>
<dbReference type="Gene3D" id="2.40.50.140">
    <property type="entry name" value="Nucleic acid-binding proteins"/>
    <property type="match status" value="1"/>
</dbReference>
<proteinExistence type="predicted"/>
<reference evidence="1 2" key="1">
    <citation type="journal article" date="2022" name="Nat. Genet.">
        <title>Improved pea reference genome and pan-genome highlight genomic features and evolutionary characteristics.</title>
        <authorList>
            <person name="Yang T."/>
            <person name="Liu R."/>
            <person name="Luo Y."/>
            <person name="Hu S."/>
            <person name="Wang D."/>
            <person name="Wang C."/>
            <person name="Pandey M.K."/>
            <person name="Ge S."/>
            <person name="Xu Q."/>
            <person name="Li N."/>
            <person name="Li G."/>
            <person name="Huang Y."/>
            <person name="Saxena R.K."/>
            <person name="Ji Y."/>
            <person name="Li M."/>
            <person name="Yan X."/>
            <person name="He Y."/>
            <person name="Liu Y."/>
            <person name="Wang X."/>
            <person name="Xiang C."/>
            <person name="Varshney R.K."/>
            <person name="Ding H."/>
            <person name="Gao S."/>
            <person name="Zong X."/>
        </authorList>
    </citation>
    <scope>NUCLEOTIDE SEQUENCE [LARGE SCALE GENOMIC DNA]</scope>
    <source>
        <strain evidence="1 2">cv. Zhongwan 6</strain>
    </source>
</reference>
<sequence length="395" mass="45556">MSRTPILISALTHDQKVWKITIRVTDLWIVKERNGLQHDEAIIHDAEGHKIHVVTRNRELELWMQTLKKHHTYMVYNGEPQIYDLPLKLCDNKFKLFFNGTTAVTAIDMLDIPLQKFNFKPFGDFMNGDFVVDRLYDVIGVLHQVVRSQTGEIGKKACINVTLSNDCVESNEGIWVDLGEKDETAFSFGVVEGGTTRVWRVVSCLTEATRKGFQRLKGFCGDGFRVWWWFKVIEGGRVDEGFERWERRLMRDDLQWVFFYEDFLREGEWRVLNEKCVCIRLTQDPEVLQLMYDFIQYYDTTNMAIHSPDTNGKEIVTTESPVIPKALSQSSNQITIVFASDAQNWSLDASNNNTLSKRFSGDGVDGESCPSEFLSPKLSATKYARDKRARYSKGK</sequence>
<dbReference type="AlphaFoldDB" id="A0A9D4WYQ4"/>
<comment type="caution">
    <text evidence="1">The sequence shown here is derived from an EMBL/GenBank/DDBJ whole genome shotgun (WGS) entry which is preliminary data.</text>
</comment>
<gene>
    <name evidence="1" type="ORF">KIW84_055719</name>
</gene>
<dbReference type="SUPFAM" id="SSF50249">
    <property type="entry name" value="Nucleic acid-binding proteins"/>
    <property type="match status" value="1"/>
</dbReference>
<organism evidence="1 2">
    <name type="scientific">Pisum sativum</name>
    <name type="common">Garden pea</name>
    <name type="synonym">Lathyrus oleraceus</name>
    <dbReference type="NCBI Taxonomy" id="3888"/>
    <lineage>
        <taxon>Eukaryota</taxon>
        <taxon>Viridiplantae</taxon>
        <taxon>Streptophyta</taxon>
        <taxon>Embryophyta</taxon>
        <taxon>Tracheophyta</taxon>
        <taxon>Spermatophyta</taxon>
        <taxon>Magnoliopsida</taxon>
        <taxon>eudicotyledons</taxon>
        <taxon>Gunneridae</taxon>
        <taxon>Pentapetalae</taxon>
        <taxon>rosids</taxon>
        <taxon>fabids</taxon>
        <taxon>Fabales</taxon>
        <taxon>Fabaceae</taxon>
        <taxon>Papilionoideae</taxon>
        <taxon>50 kb inversion clade</taxon>
        <taxon>NPAAA clade</taxon>
        <taxon>Hologalegina</taxon>
        <taxon>IRL clade</taxon>
        <taxon>Fabeae</taxon>
        <taxon>Lathyrus</taxon>
    </lineage>
</organism>
<evidence type="ECO:0008006" key="3">
    <source>
        <dbReference type="Google" id="ProtNLM"/>
    </source>
</evidence>
<dbReference type="InterPro" id="IPR012340">
    <property type="entry name" value="NA-bd_OB-fold"/>
</dbReference>
<evidence type="ECO:0000313" key="2">
    <source>
        <dbReference type="Proteomes" id="UP001058974"/>
    </source>
</evidence>
<dbReference type="EMBL" id="JAMSHJ010000005">
    <property type="protein sequence ID" value="KAI5410328.1"/>
    <property type="molecule type" value="Genomic_DNA"/>
</dbReference>
<protein>
    <recommendedName>
        <fullName evidence="3">DUF223 domain-containing protein</fullName>
    </recommendedName>
</protein>
<dbReference type="Gramene" id="Psat05G0571900-T1">
    <property type="protein sequence ID" value="KAI5410328.1"/>
    <property type="gene ID" value="KIW84_055719"/>
</dbReference>
<name>A0A9D4WYQ4_PEA</name>
<accession>A0A9D4WYQ4</accession>
<keyword evidence="2" id="KW-1185">Reference proteome</keyword>